<organism evidence="1">
    <name type="scientific">Timema douglasi</name>
    <name type="common">Walking stick</name>
    <dbReference type="NCBI Taxonomy" id="61478"/>
    <lineage>
        <taxon>Eukaryota</taxon>
        <taxon>Metazoa</taxon>
        <taxon>Ecdysozoa</taxon>
        <taxon>Arthropoda</taxon>
        <taxon>Hexapoda</taxon>
        <taxon>Insecta</taxon>
        <taxon>Pterygota</taxon>
        <taxon>Neoptera</taxon>
        <taxon>Polyneoptera</taxon>
        <taxon>Phasmatodea</taxon>
        <taxon>Timematodea</taxon>
        <taxon>Timematoidea</taxon>
        <taxon>Timematidae</taxon>
        <taxon>Timema</taxon>
    </lineage>
</organism>
<gene>
    <name evidence="1" type="ORF">TDIB3V08_LOCUS6591</name>
</gene>
<dbReference type="Pfam" id="PF07004">
    <property type="entry name" value="SHIPPO-rpt"/>
    <property type="match status" value="1"/>
</dbReference>
<proteinExistence type="predicted"/>
<dbReference type="AlphaFoldDB" id="A0A7R8ZAE7"/>
<dbReference type="InterPro" id="IPR010736">
    <property type="entry name" value="SHIPPO-rpt"/>
</dbReference>
<sequence length="275" mass="31848">MVEARRKKWKLYKLAAVKVDFQYVAQPKKKELIAFGSKLERRVLSSDTTRFSRQHTPELLHNITPNMYNLKKINSAFYPIISKVTSRKGVGGVAQTAIRFTSQISTTPAPTTYDVTRFPLTSHNMNRYPFNSSKPRVMVVCDNNPGPGTYHVNSKRDRRIEFEHSFGGRKTLRPAVPIKCVPSKSNMMCGECGMTLKGDYWEHRDRTLLCQSCMVSLRTIQDKNTKRKLLNFKKVRECSFIHHHENTTAAIILMDSKSLRRLQNKEAYFQEYFQC</sequence>
<dbReference type="InterPro" id="IPR033602">
    <property type="entry name" value="CIMAP3"/>
</dbReference>
<dbReference type="GO" id="GO:0008092">
    <property type="term" value="F:cytoskeletal protein binding"/>
    <property type="evidence" value="ECO:0007669"/>
    <property type="project" value="TreeGrafter"/>
</dbReference>
<accession>A0A7R8ZAE7</accession>
<protein>
    <submittedName>
        <fullName evidence="1">Uncharacterized protein</fullName>
    </submittedName>
</protein>
<name>A0A7R8ZAE7_TIMDO</name>
<dbReference type="EMBL" id="OA567452">
    <property type="protein sequence ID" value="CAD7200370.1"/>
    <property type="molecule type" value="Genomic_DNA"/>
</dbReference>
<evidence type="ECO:0000313" key="1">
    <source>
        <dbReference type="EMBL" id="CAD7200370.1"/>
    </source>
</evidence>
<dbReference type="PANTHER" id="PTHR31508:SF2">
    <property type="entry name" value="PROTEIN PITCHFORK"/>
    <property type="match status" value="1"/>
</dbReference>
<dbReference type="GO" id="GO:0031344">
    <property type="term" value="P:regulation of cell projection organization"/>
    <property type="evidence" value="ECO:0007669"/>
    <property type="project" value="TreeGrafter"/>
</dbReference>
<dbReference type="PANTHER" id="PTHR31508">
    <property type="entry name" value="PROTEIN PITCHFORK"/>
    <property type="match status" value="1"/>
</dbReference>
<reference evidence="1" key="1">
    <citation type="submission" date="2020-11" db="EMBL/GenBank/DDBJ databases">
        <authorList>
            <person name="Tran Van P."/>
        </authorList>
    </citation>
    <scope>NUCLEOTIDE SEQUENCE</scope>
</reference>